<gene>
    <name evidence="7" type="ORF">F444_07795</name>
</gene>
<dbReference type="InterPro" id="IPR036873">
    <property type="entry name" value="Rhodanese-like_dom_sf"/>
</dbReference>
<dbReference type="SUPFAM" id="SSF52821">
    <property type="entry name" value="Rhodanese/Cell cycle control phosphatase"/>
    <property type="match status" value="1"/>
</dbReference>
<dbReference type="CDD" id="cd00757">
    <property type="entry name" value="ThiF_MoeB_HesA_family"/>
    <property type="match status" value="1"/>
</dbReference>
<dbReference type="GO" id="GO:0016779">
    <property type="term" value="F:nucleotidyltransferase activity"/>
    <property type="evidence" value="ECO:0007669"/>
    <property type="project" value="TreeGrafter"/>
</dbReference>
<evidence type="ECO:0000313" key="7">
    <source>
        <dbReference type="EMBL" id="ETO76909.1"/>
    </source>
</evidence>
<evidence type="ECO:0000256" key="1">
    <source>
        <dbReference type="ARBA" id="ARBA00022679"/>
    </source>
</evidence>
<keyword evidence="5" id="KW-0472">Membrane</keyword>
<dbReference type="InterPro" id="IPR045886">
    <property type="entry name" value="ThiF/MoeB/HesA"/>
</dbReference>
<name>A0A081ADE8_PHYNI</name>
<dbReference type="FunFam" id="3.40.50.720:FF:000033">
    <property type="entry name" value="Adenylyltransferase and sulfurtransferase MOCS3"/>
    <property type="match status" value="1"/>
</dbReference>
<protein>
    <recommendedName>
        <fullName evidence="6">Rhodanese domain-containing protein</fullName>
    </recommendedName>
</protein>
<evidence type="ECO:0000259" key="6">
    <source>
        <dbReference type="PROSITE" id="PS50206"/>
    </source>
</evidence>
<evidence type="ECO:0000256" key="4">
    <source>
        <dbReference type="SAM" id="MobiDB-lite"/>
    </source>
</evidence>
<evidence type="ECO:0000313" key="8">
    <source>
        <dbReference type="Proteomes" id="UP000028582"/>
    </source>
</evidence>
<dbReference type="SUPFAM" id="SSF69572">
    <property type="entry name" value="Activating enzymes of the ubiquitin-like proteins"/>
    <property type="match status" value="1"/>
</dbReference>
<proteinExistence type="predicted"/>
<comment type="caution">
    <text evidence="7">The sequence shown here is derived from an EMBL/GenBank/DDBJ whole genome shotgun (WGS) entry which is preliminary data.</text>
</comment>
<dbReference type="NCBIfam" id="NF004281">
    <property type="entry name" value="PRK05690.1"/>
    <property type="match status" value="1"/>
</dbReference>
<dbReference type="InterPro" id="IPR000594">
    <property type="entry name" value="ThiF_NAD_FAD-bd"/>
</dbReference>
<keyword evidence="3" id="KW-0067">ATP-binding</keyword>
<sequence>MSAPACSRCTELERELAKLRAQNAQLQSQLTMHRKPKEVATEDYEDDNEENSSKTQTYSPFSRVELQRYGRQMLVKEFGVKAQLKLRAASVLLIGVGGLGSPVAMYLAAMGVGTLAIVDSDYVDRSNLHRQILHDEKGARNREKKVESAKRRLLELNPLLKCVVYPTRFTAVNALKLVGDYDVVVDASDNVGTRYLVNDACAQLYKPLVSGSALGLEGQVTVFTYEDDSNATGCYRCLYPTPPRVAMSCAENGVIGVVPGVIGCLQAMETVKIITGIGEPFVGVQCFYDAYDGQFRRLKIGKKRNPDCPSCGVHDTYEKHKMMPLHASLLVEGNCTDETTIVDDLSPQFRVSTEEFANIRKAALMAKEREEPNTMKNSYALLDTRAPTQFEMVHFPEAVNIPTAQLMKQDPTQVIKNLHSFQTNSSEQLPKRTFVICRRGVDSVKVTRWLVDHGVQTVFNVNGGYTEYAKEGGVDPAFPMY</sequence>
<dbReference type="SMART" id="SM00450">
    <property type="entry name" value="RHOD"/>
    <property type="match status" value="1"/>
</dbReference>
<accession>A0A081ADE8</accession>
<dbReference type="GO" id="GO:0005524">
    <property type="term" value="F:ATP binding"/>
    <property type="evidence" value="ECO:0007669"/>
    <property type="project" value="UniProtKB-KW"/>
</dbReference>
<keyword evidence="5" id="KW-1133">Transmembrane helix</keyword>
<dbReference type="EMBL" id="ANJA01001494">
    <property type="protein sequence ID" value="ETO76909.1"/>
    <property type="molecule type" value="Genomic_DNA"/>
</dbReference>
<feature type="transmembrane region" description="Helical" evidence="5">
    <location>
        <begin position="91"/>
        <end position="118"/>
    </location>
</feature>
<organism evidence="7 8">
    <name type="scientific">Phytophthora nicotianae P1976</name>
    <dbReference type="NCBI Taxonomy" id="1317066"/>
    <lineage>
        <taxon>Eukaryota</taxon>
        <taxon>Sar</taxon>
        <taxon>Stramenopiles</taxon>
        <taxon>Oomycota</taxon>
        <taxon>Peronosporomycetes</taxon>
        <taxon>Peronosporales</taxon>
        <taxon>Peronosporaceae</taxon>
        <taxon>Phytophthora</taxon>
    </lineage>
</organism>
<dbReference type="Pfam" id="PF00899">
    <property type="entry name" value="ThiF"/>
    <property type="match status" value="1"/>
</dbReference>
<feature type="region of interest" description="Disordered" evidence="4">
    <location>
        <begin position="27"/>
        <end position="57"/>
    </location>
</feature>
<dbReference type="Gene3D" id="3.40.50.720">
    <property type="entry name" value="NAD(P)-binding Rossmann-like Domain"/>
    <property type="match status" value="1"/>
</dbReference>
<dbReference type="PANTHER" id="PTHR10953">
    <property type="entry name" value="UBIQUITIN-ACTIVATING ENZYME E1"/>
    <property type="match status" value="1"/>
</dbReference>
<dbReference type="PROSITE" id="PS50206">
    <property type="entry name" value="RHODANESE_3"/>
    <property type="match status" value="1"/>
</dbReference>
<reference evidence="7 8" key="1">
    <citation type="submission" date="2013-11" db="EMBL/GenBank/DDBJ databases">
        <title>The Genome Sequence of Phytophthora parasitica P1976.</title>
        <authorList>
            <consortium name="The Broad Institute Genomics Platform"/>
            <person name="Russ C."/>
            <person name="Tyler B."/>
            <person name="Panabieres F."/>
            <person name="Shan W."/>
            <person name="Tripathy S."/>
            <person name="Grunwald N."/>
            <person name="Machado M."/>
            <person name="Johnson C.S."/>
            <person name="Walker B."/>
            <person name="Young S."/>
            <person name="Zeng Q."/>
            <person name="Gargeya S."/>
            <person name="Fitzgerald M."/>
            <person name="Haas B."/>
            <person name="Abouelleil A."/>
            <person name="Allen A.W."/>
            <person name="Alvarado L."/>
            <person name="Arachchi H.M."/>
            <person name="Berlin A.M."/>
            <person name="Chapman S.B."/>
            <person name="Gainer-Dewar J."/>
            <person name="Goldberg J."/>
            <person name="Griggs A."/>
            <person name="Gujja S."/>
            <person name="Hansen M."/>
            <person name="Howarth C."/>
            <person name="Imamovic A."/>
            <person name="Ireland A."/>
            <person name="Larimer J."/>
            <person name="McCowan C."/>
            <person name="Murphy C."/>
            <person name="Pearson M."/>
            <person name="Poon T.W."/>
            <person name="Priest M."/>
            <person name="Roberts A."/>
            <person name="Saif S."/>
            <person name="Shea T."/>
            <person name="Sisk P."/>
            <person name="Sykes S."/>
            <person name="Wortman J."/>
            <person name="Nusbaum C."/>
            <person name="Birren B."/>
        </authorList>
    </citation>
    <scope>NUCLEOTIDE SEQUENCE [LARGE SCALE GENOMIC DNA]</scope>
    <source>
        <strain evidence="7 8">P1976</strain>
    </source>
</reference>
<dbReference type="OrthoDB" id="10261062at2759"/>
<dbReference type="InterPro" id="IPR035985">
    <property type="entry name" value="Ubiquitin-activating_enz"/>
</dbReference>
<feature type="compositionally biased region" description="Acidic residues" evidence="4">
    <location>
        <begin position="41"/>
        <end position="50"/>
    </location>
</feature>
<dbReference type="PANTHER" id="PTHR10953:SF102">
    <property type="entry name" value="ADENYLYLTRANSFERASE AND SULFURTRANSFERASE MOCS3"/>
    <property type="match status" value="1"/>
</dbReference>
<evidence type="ECO:0000256" key="2">
    <source>
        <dbReference type="ARBA" id="ARBA00022741"/>
    </source>
</evidence>
<dbReference type="GO" id="GO:0004792">
    <property type="term" value="F:thiosulfate-cyanide sulfurtransferase activity"/>
    <property type="evidence" value="ECO:0007669"/>
    <property type="project" value="TreeGrafter"/>
</dbReference>
<feature type="domain" description="Rhodanese" evidence="6">
    <location>
        <begin position="375"/>
        <end position="477"/>
    </location>
</feature>
<keyword evidence="2" id="KW-0547">Nucleotide-binding</keyword>
<dbReference type="Proteomes" id="UP000028582">
    <property type="component" value="Unassembled WGS sequence"/>
</dbReference>
<dbReference type="GO" id="GO:0042292">
    <property type="term" value="F:URM1 activating enzyme activity"/>
    <property type="evidence" value="ECO:0007669"/>
    <property type="project" value="TreeGrafter"/>
</dbReference>
<dbReference type="InterPro" id="IPR001763">
    <property type="entry name" value="Rhodanese-like_dom"/>
</dbReference>
<dbReference type="Gene3D" id="3.40.250.10">
    <property type="entry name" value="Rhodanese-like domain"/>
    <property type="match status" value="1"/>
</dbReference>
<keyword evidence="1" id="KW-0808">Transferase</keyword>
<dbReference type="AlphaFoldDB" id="A0A081ADE8"/>
<evidence type="ECO:0000256" key="3">
    <source>
        <dbReference type="ARBA" id="ARBA00022840"/>
    </source>
</evidence>
<evidence type="ECO:0000256" key="5">
    <source>
        <dbReference type="SAM" id="Phobius"/>
    </source>
</evidence>
<dbReference type="GO" id="GO:0005737">
    <property type="term" value="C:cytoplasm"/>
    <property type="evidence" value="ECO:0007669"/>
    <property type="project" value="TreeGrafter"/>
</dbReference>
<dbReference type="Pfam" id="PF00581">
    <property type="entry name" value="Rhodanese"/>
    <property type="match status" value="1"/>
</dbReference>
<keyword evidence="5" id="KW-0812">Transmembrane</keyword>